<comment type="caution">
    <text evidence="3">The sequence shown here is derived from an EMBL/GenBank/DDBJ whole genome shotgun (WGS) entry which is preliminary data.</text>
</comment>
<dbReference type="CDD" id="cd06223">
    <property type="entry name" value="PRTases_typeI"/>
    <property type="match status" value="1"/>
</dbReference>
<dbReference type="STRING" id="1440053.GCA_000718095_06238"/>
<dbReference type="PANTHER" id="PTHR47505">
    <property type="entry name" value="DNA UTILIZATION PROTEIN YHGH"/>
    <property type="match status" value="1"/>
</dbReference>
<keyword evidence="4" id="KW-1185">Reference proteome</keyword>
<feature type="domain" description="Phosphoribosyltransferase" evidence="2">
    <location>
        <begin position="48"/>
        <end position="98"/>
    </location>
</feature>
<dbReference type="SUPFAM" id="SSF53271">
    <property type="entry name" value="PRTase-like"/>
    <property type="match status" value="1"/>
</dbReference>
<dbReference type="AlphaFoldDB" id="A0A2T7T867"/>
<dbReference type="EMBL" id="AZSP01000145">
    <property type="protein sequence ID" value="PVE11291.1"/>
    <property type="molecule type" value="Genomic_DNA"/>
</dbReference>
<name>A0A2T7T867_9ACTN</name>
<evidence type="ECO:0000313" key="3">
    <source>
        <dbReference type="EMBL" id="PVE11291.1"/>
    </source>
</evidence>
<accession>A0A2T7T867</accession>
<evidence type="ECO:0000256" key="1">
    <source>
        <dbReference type="ARBA" id="ARBA00008007"/>
    </source>
</evidence>
<dbReference type="Pfam" id="PF00156">
    <property type="entry name" value="Pribosyltran"/>
    <property type="match status" value="1"/>
</dbReference>
<feature type="non-terminal residue" evidence="3">
    <location>
        <position position="1"/>
    </location>
</feature>
<sequence length="109" mass="11197">AAGELRRADRPCRVLPVLRQRRAVADQTGLGARQRLANLSGALEVAVGGARLLEGGRVVLVDDLMTTGASLVEAARALRAATGSGIPGFAQVSAAVVAAPPLSFEINRN</sequence>
<dbReference type="Gene3D" id="3.40.50.2020">
    <property type="match status" value="1"/>
</dbReference>
<dbReference type="PANTHER" id="PTHR47505:SF1">
    <property type="entry name" value="DNA UTILIZATION PROTEIN YHGH"/>
    <property type="match status" value="1"/>
</dbReference>
<dbReference type="Proteomes" id="UP000245992">
    <property type="component" value="Unassembled WGS sequence"/>
</dbReference>
<gene>
    <name evidence="3" type="ORF">Y717_14940</name>
</gene>
<dbReference type="RefSeq" id="WP_276311293.1">
    <property type="nucleotide sequence ID" value="NZ_AZSP01000145.1"/>
</dbReference>
<proteinExistence type="inferred from homology"/>
<evidence type="ECO:0000313" key="4">
    <source>
        <dbReference type="Proteomes" id="UP000245992"/>
    </source>
</evidence>
<comment type="similarity">
    <text evidence="1">Belongs to the ComF/GntX family.</text>
</comment>
<protein>
    <recommendedName>
        <fullName evidence="2">Phosphoribosyltransferase domain-containing protein</fullName>
    </recommendedName>
</protein>
<evidence type="ECO:0000259" key="2">
    <source>
        <dbReference type="Pfam" id="PF00156"/>
    </source>
</evidence>
<dbReference type="InterPro" id="IPR000836">
    <property type="entry name" value="PRTase_dom"/>
</dbReference>
<organism evidence="3 4">
    <name type="scientific">Streptomyces scopuliridis RB72</name>
    <dbReference type="NCBI Taxonomy" id="1440053"/>
    <lineage>
        <taxon>Bacteria</taxon>
        <taxon>Bacillati</taxon>
        <taxon>Actinomycetota</taxon>
        <taxon>Actinomycetes</taxon>
        <taxon>Kitasatosporales</taxon>
        <taxon>Streptomycetaceae</taxon>
        <taxon>Streptomyces</taxon>
    </lineage>
</organism>
<dbReference type="InterPro" id="IPR029057">
    <property type="entry name" value="PRTase-like"/>
</dbReference>
<reference evidence="3 4" key="1">
    <citation type="submission" date="2013-12" db="EMBL/GenBank/DDBJ databases">
        <title>Annotated genome of Streptomyces scopuliridis.</title>
        <authorList>
            <person name="Olson J.B."/>
        </authorList>
    </citation>
    <scope>NUCLEOTIDE SEQUENCE [LARGE SCALE GENOMIC DNA]</scope>
    <source>
        <strain evidence="3 4">RB72</strain>
    </source>
</reference>
<dbReference type="InterPro" id="IPR051910">
    <property type="entry name" value="ComF/GntX_DNA_util-trans"/>
</dbReference>